<organism evidence="6">
    <name type="scientific">Rosellinia necatrix</name>
    <name type="common">White root-rot fungus</name>
    <dbReference type="NCBI Taxonomy" id="77044"/>
    <lineage>
        <taxon>Eukaryota</taxon>
        <taxon>Fungi</taxon>
        <taxon>Dikarya</taxon>
        <taxon>Ascomycota</taxon>
        <taxon>Pezizomycotina</taxon>
        <taxon>Sordariomycetes</taxon>
        <taxon>Xylariomycetidae</taxon>
        <taxon>Xylariales</taxon>
        <taxon>Xylariaceae</taxon>
        <taxon>Rosellinia</taxon>
    </lineage>
</organism>
<dbReference type="EMBL" id="DF977488">
    <property type="protein sequence ID" value="GAP90025.2"/>
    <property type="molecule type" value="Genomic_DNA"/>
</dbReference>
<reference evidence="6" key="1">
    <citation type="submission" date="2016-03" db="EMBL/GenBank/DDBJ databases">
        <title>Draft genome sequence of Rosellinia necatrix.</title>
        <authorList>
            <person name="Kanematsu S."/>
        </authorList>
    </citation>
    <scope>NUCLEOTIDE SEQUENCE [LARGE SCALE GENOMIC DNA]</scope>
    <source>
        <strain evidence="6">W97</strain>
    </source>
</reference>
<feature type="domain" description="O-methyltransferase C-terminal" evidence="5">
    <location>
        <begin position="177"/>
        <end position="318"/>
    </location>
</feature>
<evidence type="ECO:0000313" key="6">
    <source>
        <dbReference type="EMBL" id="GAP90025.2"/>
    </source>
</evidence>
<evidence type="ECO:0000256" key="4">
    <source>
        <dbReference type="PIRSR" id="PIRSR005739-1"/>
    </source>
</evidence>
<dbReference type="InterPro" id="IPR016461">
    <property type="entry name" value="COMT-like"/>
</dbReference>
<dbReference type="STRING" id="77044.A0A1W2TNS7"/>
<evidence type="ECO:0000313" key="7">
    <source>
        <dbReference type="Proteomes" id="UP000054516"/>
    </source>
</evidence>
<dbReference type="InterPro" id="IPR029063">
    <property type="entry name" value="SAM-dependent_MTases_sf"/>
</dbReference>
<dbReference type="Gene3D" id="1.10.10.10">
    <property type="entry name" value="Winged helix-like DNA-binding domain superfamily/Winged helix DNA-binding domain"/>
    <property type="match status" value="1"/>
</dbReference>
<name>A0A1W2TNS7_ROSNE</name>
<evidence type="ECO:0000256" key="1">
    <source>
        <dbReference type="ARBA" id="ARBA00022603"/>
    </source>
</evidence>
<dbReference type="PIRSF" id="PIRSF005739">
    <property type="entry name" value="O-mtase"/>
    <property type="match status" value="1"/>
</dbReference>
<dbReference type="PANTHER" id="PTHR43712:SF4">
    <property type="entry name" value="O-METHYLTRANSFERASE DOMAIN-CONTAINING PROTEIN"/>
    <property type="match status" value="1"/>
</dbReference>
<keyword evidence="3" id="KW-0949">S-adenosyl-L-methionine</keyword>
<dbReference type="InterPro" id="IPR036390">
    <property type="entry name" value="WH_DNA-bd_sf"/>
</dbReference>
<dbReference type="Gene3D" id="3.40.50.150">
    <property type="entry name" value="Vaccinia Virus protein VP39"/>
    <property type="match status" value="1"/>
</dbReference>
<dbReference type="GO" id="GO:0032259">
    <property type="term" value="P:methylation"/>
    <property type="evidence" value="ECO:0007669"/>
    <property type="project" value="UniProtKB-KW"/>
</dbReference>
<protein>
    <submittedName>
        <fullName evidence="6">Putative O-methyl transferase B</fullName>
    </submittedName>
</protein>
<dbReference type="SUPFAM" id="SSF53335">
    <property type="entry name" value="S-adenosyl-L-methionine-dependent methyltransferases"/>
    <property type="match status" value="1"/>
</dbReference>
<keyword evidence="2 6" id="KW-0808">Transferase</keyword>
<dbReference type="PROSITE" id="PS51683">
    <property type="entry name" value="SAM_OMT_II"/>
    <property type="match status" value="1"/>
</dbReference>
<dbReference type="InterPro" id="IPR001077">
    <property type="entry name" value="COMT_C"/>
</dbReference>
<dbReference type="GO" id="GO:0008171">
    <property type="term" value="F:O-methyltransferase activity"/>
    <property type="evidence" value="ECO:0007669"/>
    <property type="project" value="InterPro"/>
</dbReference>
<evidence type="ECO:0000259" key="5">
    <source>
        <dbReference type="Pfam" id="PF00891"/>
    </source>
</evidence>
<dbReference type="Pfam" id="PF00891">
    <property type="entry name" value="Methyltransf_2"/>
    <property type="match status" value="1"/>
</dbReference>
<evidence type="ECO:0000256" key="3">
    <source>
        <dbReference type="ARBA" id="ARBA00022691"/>
    </source>
</evidence>
<feature type="active site" description="Proton acceptor" evidence="4">
    <location>
        <position position="246"/>
    </location>
</feature>
<dbReference type="InterPro" id="IPR036388">
    <property type="entry name" value="WH-like_DNA-bd_sf"/>
</dbReference>
<sequence>MNLQTATVQVGFDLELFKLLCKSEAPRSTGDISAETGADTALIGRILRYLAAIGAVDERASGQFAANHVTRNLAEKVTECGVRHYFASVSRQYQALPRFLGETGYAEPGDEVRTVFQSAWGTASHAFAWFGARPENLRRLNDFMAARREPGRSWLSVYPVEGRLREAGGCAPSRPLYVDVGGGIGHQCAQFRERYPDVPGRVVLQDLPHSIAAALPTPGVENMAHDFFEPQPVQGAKFYFMRWILHNHPHHKILKLLANTKAAMATVQDSILLIDEMILPETNAHVDAVAIDLTMMCAFAGMERTEKQWRSILDEAGLKLTNIYLYNPDSHESVMEVRLI</sequence>
<proteinExistence type="predicted"/>
<keyword evidence="1" id="KW-0489">Methyltransferase</keyword>
<dbReference type="Proteomes" id="UP000054516">
    <property type="component" value="Unassembled WGS sequence"/>
</dbReference>
<accession>A0A1W2TNS7</accession>
<dbReference type="SUPFAM" id="SSF46785">
    <property type="entry name" value="Winged helix' DNA-binding domain"/>
    <property type="match status" value="1"/>
</dbReference>
<dbReference type="OMA" id="RIMHDWP"/>
<dbReference type="OrthoDB" id="2410195at2759"/>
<keyword evidence="7" id="KW-1185">Reference proteome</keyword>
<dbReference type="AlphaFoldDB" id="A0A1W2TNS7"/>
<evidence type="ECO:0000256" key="2">
    <source>
        <dbReference type="ARBA" id="ARBA00022679"/>
    </source>
</evidence>
<dbReference type="PANTHER" id="PTHR43712">
    <property type="entry name" value="PUTATIVE (AFU_ORTHOLOGUE AFUA_4G14580)-RELATED"/>
    <property type="match status" value="1"/>
</dbReference>
<gene>
    <name evidence="6" type="ORF">SAMD00023353_4300610</name>
</gene>